<feature type="domain" description="ZP" evidence="1">
    <location>
        <begin position="277"/>
        <end position="366"/>
    </location>
</feature>
<gene>
    <name evidence="2" type="ORF">Y1Q_0020254</name>
</gene>
<dbReference type="STRING" id="8496.A0A151PIQ0"/>
<name>A0A151PIQ0_ALLMI</name>
<sequence>MGAIGAQFTYVGMGEVAQDPIQPTDPYQGTVLLDEMLAARCGYVLSEDVWGNPIFRASVLGCHVTNEADQLFSLTVNIKVSSYPNLRRATTYMYPMYCTYSQWAPREIVCEENYMESSISNGIYGVIYSINLFLEHVWTDADWNMTKYTVFKPITAPFMPRIPRIIDKTLQEKRIFEVALGPFLPDVSLVTITVGNMPLTPRETEYHGYKVYETPFPNGTKGFNLEVSFDDPNVLKEYVNRNETKYTLRVNYTLNVGPEMKPYHHSAEVECVVADIVCYPNGTIIISAKMRTVPSIDMRKTKLKDSTCKPEESNDRRAFFKFHVTTCGTSQRFEGNRIIYENEISYDKETLPARGPPTITRDPDYR</sequence>
<dbReference type="InterPro" id="IPR001507">
    <property type="entry name" value="ZP_dom"/>
</dbReference>
<dbReference type="Proteomes" id="UP000050525">
    <property type="component" value="Unassembled WGS sequence"/>
</dbReference>
<dbReference type="PROSITE" id="PS51034">
    <property type="entry name" value="ZP_2"/>
    <property type="match status" value="1"/>
</dbReference>
<dbReference type="Pfam" id="PF23344">
    <property type="entry name" value="ZP-N"/>
    <property type="match status" value="1"/>
</dbReference>
<reference evidence="2 3" key="1">
    <citation type="journal article" date="2012" name="Genome Biol.">
        <title>Sequencing three crocodilian genomes to illuminate the evolution of archosaurs and amniotes.</title>
        <authorList>
            <person name="St John J.A."/>
            <person name="Braun E.L."/>
            <person name="Isberg S.R."/>
            <person name="Miles L.G."/>
            <person name="Chong A.Y."/>
            <person name="Gongora J."/>
            <person name="Dalzell P."/>
            <person name="Moran C."/>
            <person name="Bed'hom B."/>
            <person name="Abzhanov A."/>
            <person name="Burgess S.C."/>
            <person name="Cooksey A.M."/>
            <person name="Castoe T.A."/>
            <person name="Crawford N.G."/>
            <person name="Densmore L.D."/>
            <person name="Drew J.C."/>
            <person name="Edwards S.V."/>
            <person name="Faircloth B.C."/>
            <person name="Fujita M.K."/>
            <person name="Greenwold M.J."/>
            <person name="Hoffmann F.G."/>
            <person name="Howard J.M."/>
            <person name="Iguchi T."/>
            <person name="Janes D.E."/>
            <person name="Khan S.Y."/>
            <person name="Kohno S."/>
            <person name="de Koning A.J."/>
            <person name="Lance S.L."/>
            <person name="McCarthy F.M."/>
            <person name="McCormack J.E."/>
            <person name="Merchant M.E."/>
            <person name="Peterson D.G."/>
            <person name="Pollock D.D."/>
            <person name="Pourmand N."/>
            <person name="Raney B.J."/>
            <person name="Roessler K.A."/>
            <person name="Sanford J.R."/>
            <person name="Sawyer R.H."/>
            <person name="Schmidt C.J."/>
            <person name="Triplett E.W."/>
            <person name="Tuberville T.D."/>
            <person name="Venegas-Anaya M."/>
            <person name="Howard J.T."/>
            <person name="Jarvis E.D."/>
            <person name="Guillette L.J.Jr."/>
            <person name="Glenn T.C."/>
            <person name="Green R.E."/>
            <person name="Ray D.A."/>
        </authorList>
    </citation>
    <scope>NUCLEOTIDE SEQUENCE [LARGE SCALE GENOMIC DNA]</scope>
    <source>
        <strain evidence="2">KSC_2009_1</strain>
    </source>
</reference>
<dbReference type="eggNOG" id="ENOG502QPVI">
    <property type="taxonomic scope" value="Eukaryota"/>
</dbReference>
<evidence type="ECO:0000259" key="1">
    <source>
        <dbReference type="PROSITE" id="PS51034"/>
    </source>
</evidence>
<dbReference type="Gene3D" id="2.60.40.3210">
    <property type="entry name" value="Zona pellucida, ZP-N domain"/>
    <property type="match status" value="1"/>
</dbReference>
<dbReference type="PANTHER" id="PTHR47130:SF5">
    <property type="entry name" value="ZP DOMAIN-CONTAINING PROTEIN"/>
    <property type="match status" value="1"/>
</dbReference>
<dbReference type="AlphaFoldDB" id="A0A151PIQ0"/>
<organism evidence="2 3">
    <name type="scientific">Alligator mississippiensis</name>
    <name type="common">American alligator</name>
    <dbReference type="NCBI Taxonomy" id="8496"/>
    <lineage>
        <taxon>Eukaryota</taxon>
        <taxon>Metazoa</taxon>
        <taxon>Chordata</taxon>
        <taxon>Craniata</taxon>
        <taxon>Vertebrata</taxon>
        <taxon>Euteleostomi</taxon>
        <taxon>Archelosauria</taxon>
        <taxon>Archosauria</taxon>
        <taxon>Crocodylia</taxon>
        <taxon>Alligatoridae</taxon>
        <taxon>Alligatorinae</taxon>
        <taxon>Alligator</taxon>
    </lineage>
</organism>
<evidence type="ECO:0000313" key="3">
    <source>
        <dbReference type="Proteomes" id="UP000050525"/>
    </source>
</evidence>
<dbReference type="InterPro" id="IPR055356">
    <property type="entry name" value="ZP-N"/>
</dbReference>
<dbReference type="InterPro" id="IPR058876">
    <property type="entry name" value="Ig-like_ZP"/>
</dbReference>
<keyword evidence="3" id="KW-1185">Reference proteome</keyword>
<proteinExistence type="predicted"/>
<accession>A0A151PIQ0</accession>
<comment type="caution">
    <text evidence="2">The sequence shown here is derived from an EMBL/GenBank/DDBJ whole genome shotgun (WGS) entry which is preliminary data.</text>
</comment>
<protein>
    <recommendedName>
        <fullName evidence="1">ZP domain-containing protein</fullName>
    </recommendedName>
</protein>
<dbReference type="EMBL" id="AKHW03000178">
    <property type="protein sequence ID" value="KYO48909.1"/>
    <property type="molecule type" value="Genomic_DNA"/>
</dbReference>
<dbReference type="Pfam" id="PF26562">
    <property type="entry name" value="Ig-like"/>
    <property type="match status" value="1"/>
</dbReference>
<dbReference type="PANTHER" id="PTHR47130">
    <property type="entry name" value="SI:DKEY-19B23.11-RELATED"/>
    <property type="match status" value="1"/>
</dbReference>
<evidence type="ECO:0000313" key="2">
    <source>
        <dbReference type="EMBL" id="KYO48909.1"/>
    </source>
</evidence>